<feature type="transmembrane region" description="Helical" evidence="1">
    <location>
        <begin position="26"/>
        <end position="59"/>
    </location>
</feature>
<feature type="transmembrane region" description="Helical" evidence="1">
    <location>
        <begin position="325"/>
        <end position="347"/>
    </location>
</feature>
<organism evidence="2">
    <name type="scientific">Trepomonas sp. PC1</name>
    <dbReference type="NCBI Taxonomy" id="1076344"/>
    <lineage>
        <taxon>Eukaryota</taxon>
        <taxon>Metamonada</taxon>
        <taxon>Diplomonadida</taxon>
        <taxon>Hexamitidae</taxon>
        <taxon>Hexamitinae</taxon>
        <taxon>Trepomonas</taxon>
    </lineage>
</organism>
<keyword evidence="1" id="KW-1133">Transmembrane helix</keyword>
<gene>
    <name evidence="2" type="ORF">TPC1_31517</name>
</gene>
<keyword evidence="1" id="KW-0812">Transmembrane</keyword>
<accession>A0A146JXR2</accession>
<dbReference type="AlphaFoldDB" id="A0A146JXR2"/>
<reference evidence="2" key="1">
    <citation type="submission" date="2015-07" db="EMBL/GenBank/DDBJ databases">
        <title>Adaptation to a free-living lifestyle via gene acquisitions in the diplomonad Trepomonas sp. PC1.</title>
        <authorList>
            <person name="Xu F."/>
            <person name="Jerlstrom-Hultqvist J."/>
            <person name="Kolisko M."/>
            <person name="Simpson A.G.B."/>
            <person name="Roger A.J."/>
            <person name="Svard S.G."/>
            <person name="Andersson J.O."/>
        </authorList>
    </citation>
    <scope>NUCLEOTIDE SEQUENCE</scope>
    <source>
        <strain evidence="2">PC1</strain>
    </source>
</reference>
<evidence type="ECO:0000256" key="1">
    <source>
        <dbReference type="SAM" id="Phobius"/>
    </source>
</evidence>
<proteinExistence type="predicted"/>
<feature type="non-terminal residue" evidence="2">
    <location>
        <position position="349"/>
    </location>
</feature>
<dbReference type="EMBL" id="GDID01007618">
    <property type="protein sequence ID" value="JAP88988.1"/>
    <property type="molecule type" value="Transcribed_RNA"/>
</dbReference>
<sequence length="349" mass="40571">LIPKLPTFLAESINQTTCVVQQSAPIAISALFVVLLLALRAYFCCCCAAFAAFAALYVAFELKNNILVHIFSLVDVFKIVKVENQNSLMVIEFIEVLEDSMHFVALEKLFCVDLSNFSMQKLKVQLLNWYFRLYIIQHQARLVEVTVYFYQRGQTNGFRLQLTRNVLKVLLLAPGTKRLLLIEAEELTLPLINLLIRARSLLALIVFKFSHHRTLTLSADVLRFISFKLLLLKELRLWVTFLYFEFKGRWRFGQLDDVHLAGISHIKCFVLLFHFQNQVFITQLPVILLCTIRDCAWENPGLVGVERVLEFNLIEWAIHFSRFELALFLFFFLLKSEFLQALSLFFLKS</sequence>
<keyword evidence="1" id="KW-0472">Membrane</keyword>
<name>A0A146JXR2_9EUKA</name>
<feature type="non-terminal residue" evidence="2">
    <location>
        <position position="1"/>
    </location>
</feature>
<protein>
    <submittedName>
        <fullName evidence="2">Uncharacterized protein</fullName>
    </submittedName>
</protein>
<evidence type="ECO:0000313" key="2">
    <source>
        <dbReference type="EMBL" id="JAP88988.1"/>
    </source>
</evidence>